<dbReference type="Proteomes" id="UP000250321">
    <property type="component" value="Unassembled WGS sequence"/>
</dbReference>
<accession>A0A314ZRJ8</accession>
<feature type="domain" description="Bet v I/Major latex protein" evidence="1">
    <location>
        <begin position="2"/>
        <end position="150"/>
    </location>
</feature>
<protein>
    <submittedName>
        <fullName evidence="3">MLP-like protein 31</fullName>
    </submittedName>
</protein>
<dbReference type="OrthoDB" id="1858121at2759"/>
<proteinExistence type="predicted"/>
<evidence type="ECO:0000313" key="3">
    <source>
        <dbReference type="EMBL" id="PQQ20827.1"/>
    </source>
</evidence>
<dbReference type="GO" id="GO:0006952">
    <property type="term" value="P:defense response"/>
    <property type="evidence" value="ECO:0007669"/>
    <property type="project" value="InterPro"/>
</dbReference>
<comment type="caution">
    <text evidence="3">The sequence shown here is derived from an EMBL/GenBank/DDBJ whole genome shotgun (WGS) entry which is preliminary data.</text>
</comment>
<dbReference type="EMBL" id="PJQY01000025">
    <property type="protein sequence ID" value="PQQ20827.1"/>
    <property type="molecule type" value="Genomic_DNA"/>
</dbReference>
<sequence length="150" mass="16742">MSYSGKVETDVEIKAPAVKFHDFFTQRPHHLSNISSDKIKGCDLHDGDWGKVGSVVNWNYVHDGKAKVAKEVFEAIDNEKNSITLRVVEGDLLEHYKSFKITIQATPKGEGSVVHWTFEYEKVHGDVTDPHTLLQLAVDLTTDIGAHLTA</sequence>
<organism evidence="3 4">
    <name type="scientific">Prunus yedoensis var. nudiflora</name>
    <dbReference type="NCBI Taxonomy" id="2094558"/>
    <lineage>
        <taxon>Eukaryota</taxon>
        <taxon>Viridiplantae</taxon>
        <taxon>Streptophyta</taxon>
        <taxon>Embryophyta</taxon>
        <taxon>Tracheophyta</taxon>
        <taxon>Spermatophyta</taxon>
        <taxon>Magnoliopsida</taxon>
        <taxon>eudicotyledons</taxon>
        <taxon>Gunneridae</taxon>
        <taxon>Pentapetalae</taxon>
        <taxon>rosids</taxon>
        <taxon>fabids</taxon>
        <taxon>Rosales</taxon>
        <taxon>Rosaceae</taxon>
        <taxon>Amygdaloideae</taxon>
        <taxon>Amygdaleae</taxon>
        <taxon>Prunus</taxon>
    </lineage>
</organism>
<dbReference type="CDD" id="cd07816">
    <property type="entry name" value="Bet_v1-like"/>
    <property type="match status" value="1"/>
</dbReference>
<dbReference type="Pfam" id="PF00407">
    <property type="entry name" value="Bet_v_1"/>
    <property type="match status" value="1"/>
</dbReference>
<dbReference type="AlphaFoldDB" id="A0A314ZRJ8"/>
<name>A0A314ZRJ8_PRUYE</name>
<dbReference type="STRING" id="2094558.A0A314ZRJ8"/>
<dbReference type="SMART" id="SM01037">
    <property type="entry name" value="Bet_v_1"/>
    <property type="match status" value="1"/>
</dbReference>
<dbReference type="SUPFAM" id="SSF55961">
    <property type="entry name" value="Bet v1-like"/>
    <property type="match status" value="1"/>
</dbReference>
<dbReference type="PANTHER" id="PTHR31907">
    <property type="entry name" value="MLP-LIKE PROTEIN 423"/>
    <property type="match status" value="1"/>
</dbReference>
<gene>
    <name evidence="2" type="ORF">Pyn_24873</name>
    <name evidence="3" type="ORF">Pyn_25098</name>
</gene>
<evidence type="ECO:0000259" key="1">
    <source>
        <dbReference type="SMART" id="SM01037"/>
    </source>
</evidence>
<dbReference type="InterPro" id="IPR000916">
    <property type="entry name" value="Bet_v_I/MLP"/>
</dbReference>
<evidence type="ECO:0000313" key="4">
    <source>
        <dbReference type="Proteomes" id="UP000250321"/>
    </source>
</evidence>
<dbReference type="InterPro" id="IPR051761">
    <property type="entry name" value="MLP-like_ligand-binding"/>
</dbReference>
<evidence type="ECO:0000313" key="2">
    <source>
        <dbReference type="EMBL" id="PQM41326.1"/>
    </source>
</evidence>
<reference evidence="3 4" key="1">
    <citation type="submission" date="2018-02" db="EMBL/GenBank/DDBJ databases">
        <title>Draft genome of wild Prunus yedoensis var. nudiflora.</title>
        <authorList>
            <person name="Baek S."/>
            <person name="Kim J.-H."/>
            <person name="Choi K."/>
            <person name="Kim G.-B."/>
            <person name="Cho A."/>
            <person name="Jang H."/>
            <person name="Shin C.-H."/>
            <person name="Yu H.-J."/>
            <person name="Mun J.-H."/>
        </authorList>
    </citation>
    <scope>NUCLEOTIDE SEQUENCE [LARGE SCALE GENOMIC DNA]</scope>
    <source>
        <strain evidence="4">cv. Jeju island</strain>
        <tissue evidence="3">Leaf</tissue>
    </source>
</reference>
<dbReference type="Gene3D" id="3.30.530.20">
    <property type="match status" value="1"/>
</dbReference>
<keyword evidence="4" id="KW-1185">Reference proteome</keyword>
<dbReference type="InterPro" id="IPR023393">
    <property type="entry name" value="START-like_dom_sf"/>
</dbReference>
<dbReference type="EMBL" id="PJQY01002970">
    <property type="protein sequence ID" value="PQM41326.1"/>
    <property type="molecule type" value="Genomic_DNA"/>
</dbReference>